<dbReference type="PANTHER" id="PTHR46293:SF1">
    <property type="entry name" value="OS03G0632800 PROTEIN"/>
    <property type="match status" value="1"/>
</dbReference>
<sequence>MDDKKNIKVEKNLLEPCLNCPICHNHLNEATANTECIHILCKKFVEDQITEVGIESCHVCDVDRGSDPLKKMRPEDTLQSLRDIIFSEDKKTVEATQVDSTPSMTKGLGEETMSLSSFSSTYKNSSPSEDSQEGVVLEGQDSPKTSSSSTLKLNASSSKKKIKSSQEKELARGGSSQSSHQEQGAAKTKPLEDGSIWIAVKASENQEGVPLLPITPTCYMKIKGGNLKISGIRKYVQNKLGLESEEEIEIKCMNETLPLTMEIRDVYQSWLNSKSWNEIIVATDGSSAEDFVMIINYGRKVSKP</sequence>
<evidence type="ECO:0008006" key="4">
    <source>
        <dbReference type="Google" id="ProtNLM"/>
    </source>
</evidence>
<comment type="caution">
    <text evidence="2">The sequence shown here is derived from an EMBL/GenBank/DDBJ whole genome shotgun (WGS) entry which is preliminary data.</text>
</comment>
<evidence type="ECO:0000256" key="1">
    <source>
        <dbReference type="SAM" id="MobiDB-lite"/>
    </source>
</evidence>
<dbReference type="InterPro" id="IPR044807">
    <property type="entry name" value="DRIP1-like"/>
</dbReference>
<gene>
    <name evidence="2" type="ORF">RIF29_11085</name>
</gene>
<feature type="compositionally biased region" description="Low complexity" evidence="1">
    <location>
        <begin position="173"/>
        <end position="184"/>
    </location>
</feature>
<keyword evidence="3" id="KW-1185">Reference proteome</keyword>
<dbReference type="InterPro" id="IPR013083">
    <property type="entry name" value="Znf_RING/FYVE/PHD"/>
</dbReference>
<dbReference type="Proteomes" id="UP001372338">
    <property type="component" value="Unassembled WGS sequence"/>
</dbReference>
<dbReference type="AlphaFoldDB" id="A0AAN9G0J1"/>
<feature type="compositionally biased region" description="Polar residues" evidence="1">
    <location>
        <begin position="94"/>
        <end position="104"/>
    </location>
</feature>
<name>A0AAN9G0J1_CROPI</name>
<dbReference type="PANTHER" id="PTHR46293">
    <property type="entry name" value="E3 UBIQUITIN PROTEIN LIGASE DRIP1"/>
    <property type="match status" value="1"/>
</dbReference>
<feature type="compositionally biased region" description="Low complexity" evidence="1">
    <location>
        <begin position="142"/>
        <end position="157"/>
    </location>
</feature>
<evidence type="ECO:0000313" key="3">
    <source>
        <dbReference type="Proteomes" id="UP001372338"/>
    </source>
</evidence>
<reference evidence="2 3" key="1">
    <citation type="submission" date="2024-01" db="EMBL/GenBank/DDBJ databases">
        <title>The genomes of 5 underutilized Papilionoideae crops provide insights into root nodulation and disease resistanc.</title>
        <authorList>
            <person name="Yuan L."/>
        </authorList>
    </citation>
    <scope>NUCLEOTIDE SEQUENCE [LARGE SCALE GENOMIC DNA]</scope>
    <source>
        <strain evidence="2">ZHUSHIDOU_FW_LH</strain>
        <tissue evidence="2">Leaf</tissue>
    </source>
</reference>
<evidence type="ECO:0000313" key="2">
    <source>
        <dbReference type="EMBL" id="KAK7282378.1"/>
    </source>
</evidence>
<organism evidence="2 3">
    <name type="scientific">Crotalaria pallida</name>
    <name type="common">Smooth rattlebox</name>
    <name type="synonym">Crotalaria striata</name>
    <dbReference type="NCBI Taxonomy" id="3830"/>
    <lineage>
        <taxon>Eukaryota</taxon>
        <taxon>Viridiplantae</taxon>
        <taxon>Streptophyta</taxon>
        <taxon>Embryophyta</taxon>
        <taxon>Tracheophyta</taxon>
        <taxon>Spermatophyta</taxon>
        <taxon>Magnoliopsida</taxon>
        <taxon>eudicotyledons</taxon>
        <taxon>Gunneridae</taxon>
        <taxon>Pentapetalae</taxon>
        <taxon>rosids</taxon>
        <taxon>fabids</taxon>
        <taxon>Fabales</taxon>
        <taxon>Fabaceae</taxon>
        <taxon>Papilionoideae</taxon>
        <taxon>50 kb inversion clade</taxon>
        <taxon>genistoids sensu lato</taxon>
        <taxon>core genistoids</taxon>
        <taxon>Crotalarieae</taxon>
        <taxon>Crotalaria</taxon>
    </lineage>
</organism>
<dbReference type="GO" id="GO:0004842">
    <property type="term" value="F:ubiquitin-protein transferase activity"/>
    <property type="evidence" value="ECO:0007669"/>
    <property type="project" value="InterPro"/>
</dbReference>
<dbReference type="EMBL" id="JAYWIO010000002">
    <property type="protein sequence ID" value="KAK7282378.1"/>
    <property type="molecule type" value="Genomic_DNA"/>
</dbReference>
<feature type="region of interest" description="Disordered" evidence="1">
    <location>
        <begin position="92"/>
        <end position="190"/>
    </location>
</feature>
<feature type="compositionally biased region" description="Polar residues" evidence="1">
    <location>
        <begin position="113"/>
        <end position="129"/>
    </location>
</feature>
<accession>A0AAN9G0J1</accession>
<protein>
    <recommendedName>
        <fullName evidence="4">RING-type domain-containing protein</fullName>
    </recommendedName>
</protein>
<dbReference type="Gene3D" id="3.30.40.10">
    <property type="entry name" value="Zinc/RING finger domain, C3HC4 (zinc finger)"/>
    <property type="match status" value="1"/>
</dbReference>
<dbReference type="Gene3D" id="3.10.20.90">
    <property type="entry name" value="Phosphatidylinositol 3-kinase Catalytic Subunit, Chain A, domain 1"/>
    <property type="match status" value="1"/>
</dbReference>
<proteinExistence type="predicted"/>